<reference evidence="9" key="1">
    <citation type="submission" date="2018-11" db="EMBL/GenBank/DDBJ databases">
        <authorList>
            <person name="Liu M."/>
        </authorList>
    </citation>
    <scope>NUCLEOTIDE SEQUENCE</scope>
</reference>
<evidence type="ECO:0000256" key="5">
    <source>
        <dbReference type="ARBA" id="ARBA00023004"/>
    </source>
</evidence>
<keyword evidence="2 7" id="KW-0349">Heme</keyword>
<proteinExistence type="inferred from homology"/>
<keyword evidence="3 7" id="KW-0479">Metal-binding</keyword>
<sequence length="446" mass="49849">MTPQREPEPTMRPTSHEPAPPGAAAPWRPAAGCPAGPDMTDPELLRDPFGGYGRLREQGPVVGGRFVDGTPVWFVTRYDDVRAALRDSRLVNTPSNVPGEKGADPREGMMELLQVPEHLRGYLLGSILDSDPPDHPRLRRLVTRAFTARRILDLRPRIERIADRLLAELPHREEDGAVDLLEHFAYPLSITVICELVGIPADDLDRWREWGGDLVSMRPERLRHSFPVMIDYCHELIERRRAALKDDLLSELIRAQDDDGGRLSDTEMVTMILTLVLAGHETSAHLIGNGTAALLTHPDQLELLRKDPALLPRAVHELMRWCGSVHVARLRYATEDLELAGTPIARGDAIQLVLVSANFDPRHYTDPDRLDITRHQEGQAENHVGFGHGIHYCLGATLARQEGEAAFAALLEHYPGMALADDDAELDRARLPGSWRLNSLRLRLRP</sequence>
<dbReference type="GO" id="GO:0004497">
    <property type="term" value="F:monooxygenase activity"/>
    <property type="evidence" value="ECO:0007669"/>
    <property type="project" value="UniProtKB-KW"/>
</dbReference>
<dbReference type="GO" id="GO:0005506">
    <property type="term" value="F:iron ion binding"/>
    <property type="evidence" value="ECO:0007669"/>
    <property type="project" value="InterPro"/>
</dbReference>
<evidence type="ECO:0000256" key="3">
    <source>
        <dbReference type="ARBA" id="ARBA00022723"/>
    </source>
</evidence>
<evidence type="ECO:0000256" key="6">
    <source>
        <dbReference type="ARBA" id="ARBA00023033"/>
    </source>
</evidence>
<dbReference type="InterPro" id="IPR017972">
    <property type="entry name" value="Cyt_P450_CS"/>
</dbReference>
<feature type="compositionally biased region" description="Low complexity" evidence="8">
    <location>
        <begin position="24"/>
        <end position="37"/>
    </location>
</feature>
<feature type="region of interest" description="Disordered" evidence="8">
    <location>
        <begin position="1"/>
        <end position="51"/>
    </location>
</feature>
<keyword evidence="4 7" id="KW-0560">Oxidoreductase</keyword>
<evidence type="ECO:0000256" key="8">
    <source>
        <dbReference type="SAM" id="MobiDB-lite"/>
    </source>
</evidence>
<evidence type="ECO:0000256" key="2">
    <source>
        <dbReference type="ARBA" id="ARBA00022617"/>
    </source>
</evidence>
<dbReference type="InterPro" id="IPR001128">
    <property type="entry name" value="Cyt_P450"/>
</dbReference>
<dbReference type="PRINTS" id="PR00359">
    <property type="entry name" value="BP450"/>
</dbReference>
<dbReference type="AlphaFoldDB" id="A0A410J356"/>
<dbReference type="CDD" id="cd11029">
    <property type="entry name" value="CYP107-like"/>
    <property type="match status" value="1"/>
</dbReference>
<dbReference type="PANTHER" id="PTHR46696">
    <property type="entry name" value="P450, PUTATIVE (EUROFUNG)-RELATED"/>
    <property type="match status" value="1"/>
</dbReference>
<dbReference type="InterPro" id="IPR036396">
    <property type="entry name" value="Cyt_P450_sf"/>
</dbReference>
<protein>
    <submittedName>
        <fullName evidence="9">AcnP</fullName>
    </submittedName>
</protein>
<organism evidence="9">
    <name type="scientific">Streptomyces murinus</name>
    <dbReference type="NCBI Taxonomy" id="33900"/>
    <lineage>
        <taxon>Bacteria</taxon>
        <taxon>Bacillati</taxon>
        <taxon>Actinomycetota</taxon>
        <taxon>Actinomycetes</taxon>
        <taxon>Kitasatosporales</taxon>
        <taxon>Streptomycetaceae</taxon>
        <taxon>Streptomyces</taxon>
    </lineage>
</organism>
<keyword evidence="6 7" id="KW-0503">Monooxygenase</keyword>
<keyword evidence="5 7" id="KW-0408">Iron</keyword>
<dbReference type="FunFam" id="1.10.630.10:FF:000018">
    <property type="entry name" value="Cytochrome P450 monooxygenase"/>
    <property type="match status" value="1"/>
</dbReference>
<evidence type="ECO:0000256" key="4">
    <source>
        <dbReference type="ARBA" id="ARBA00023002"/>
    </source>
</evidence>
<dbReference type="GO" id="GO:0020037">
    <property type="term" value="F:heme binding"/>
    <property type="evidence" value="ECO:0007669"/>
    <property type="project" value="InterPro"/>
</dbReference>
<accession>A0A410J356</accession>
<dbReference type="Gene3D" id="1.10.630.10">
    <property type="entry name" value="Cytochrome P450"/>
    <property type="match status" value="1"/>
</dbReference>
<dbReference type="GO" id="GO:0016705">
    <property type="term" value="F:oxidoreductase activity, acting on paired donors, with incorporation or reduction of molecular oxygen"/>
    <property type="evidence" value="ECO:0007669"/>
    <property type="project" value="InterPro"/>
</dbReference>
<comment type="similarity">
    <text evidence="1 7">Belongs to the cytochrome P450 family.</text>
</comment>
<dbReference type="SUPFAM" id="SSF48264">
    <property type="entry name" value="Cytochrome P450"/>
    <property type="match status" value="1"/>
</dbReference>
<dbReference type="InterPro" id="IPR002397">
    <property type="entry name" value="Cyt_P450_B"/>
</dbReference>
<dbReference type="Pfam" id="PF00067">
    <property type="entry name" value="p450"/>
    <property type="match status" value="1"/>
</dbReference>
<name>A0A410J356_STRMR</name>
<evidence type="ECO:0000313" key="9">
    <source>
        <dbReference type="EMBL" id="QAR15123.1"/>
    </source>
</evidence>
<dbReference type="PANTHER" id="PTHR46696:SF1">
    <property type="entry name" value="CYTOCHROME P450 YJIB-RELATED"/>
    <property type="match status" value="1"/>
</dbReference>
<dbReference type="EMBL" id="MK234849">
    <property type="protein sequence ID" value="QAR15123.1"/>
    <property type="molecule type" value="Genomic_DNA"/>
</dbReference>
<dbReference type="PROSITE" id="PS00086">
    <property type="entry name" value="CYTOCHROME_P450"/>
    <property type="match status" value="1"/>
</dbReference>
<evidence type="ECO:0000256" key="7">
    <source>
        <dbReference type="RuleBase" id="RU000461"/>
    </source>
</evidence>
<evidence type="ECO:0000256" key="1">
    <source>
        <dbReference type="ARBA" id="ARBA00010617"/>
    </source>
</evidence>